<dbReference type="EMBL" id="PYXZ01000003">
    <property type="protein sequence ID" value="PUA81449.1"/>
    <property type="molecule type" value="Genomic_DNA"/>
</dbReference>
<dbReference type="OrthoDB" id="5241017at2"/>
<dbReference type="InterPro" id="IPR001460">
    <property type="entry name" value="PCN-bd_Tpept"/>
</dbReference>
<dbReference type="AlphaFoldDB" id="A0A2R7YZX4"/>
<dbReference type="Pfam" id="PF05223">
    <property type="entry name" value="MecA_N"/>
    <property type="match status" value="1"/>
</dbReference>
<dbReference type="InterPro" id="IPR007887">
    <property type="entry name" value="MecA_N"/>
</dbReference>
<dbReference type="GO" id="GO:0008800">
    <property type="term" value="F:beta-lactamase activity"/>
    <property type="evidence" value="ECO:0007669"/>
    <property type="project" value="UniProtKB-UniRule"/>
</dbReference>
<dbReference type="InterPro" id="IPR002137">
    <property type="entry name" value="Beta-lactam_class-D_AS"/>
</dbReference>
<dbReference type="InterPro" id="IPR050515">
    <property type="entry name" value="Beta-lactam/transpept"/>
</dbReference>
<dbReference type="Gene3D" id="3.90.1310.10">
    <property type="entry name" value="Penicillin-binding protein 2a (Domain 2)"/>
    <property type="match status" value="1"/>
</dbReference>
<evidence type="ECO:0000256" key="2">
    <source>
        <dbReference type="ARBA" id="ARBA00007171"/>
    </source>
</evidence>
<dbReference type="Pfam" id="PF03717">
    <property type="entry name" value="PBP_dimer"/>
    <property type="match status" value="1"/>
</dbReference>
<evidence type="ECO:0000259" key="12">
    <source>
        <dbReference type="Pfam" id="PF03717"/>
    </source>
</evidence>
<accession>A0A2R7YZX4</accession>
<evidence type="ECO:0000256" key="6">
    <source>
        <dbReference type="ARBA" id="ARBA00022801"/>
    </source>
</evidence>
<evidence type="ECO:0000256" key="1">
    <source>
        <dbReference type="ARBA" id="ARBA00004370"/>
    </source>
</evidence>
<dbReference type="GO" id="GO:0071972">
    <property type="term" value="F:peptidoglycan L,D-transpeptidase activity"/>
    <property type="evidence" value="ECO:0007669"/>
    <property type="project" value="TreeGrafter"/>
</dbReference>
<keyword evidence="8 9" id="KW-0046">Antibiotic resistance</keyword>
<evidence type="ECO:0000256" key="9">
    <source>
        <dbReference type="RuleBase" id="RU361140"/>
    </source>
</evidence>
<dbReference type="SUPFAM" id="SSF56519">
    <property type="entry name" value="Penicillin binding protein dimerisation domain"/>
    <property type="match status" value="1"/>
</dbReference>
<dbReference type="GO" id="GO:0071555">
    <property type="term" value="P:cell wall organization"/>
    <property type="evidence" value="ECO:0007669"/>
    <property type="project" value="TreeGrafter"/>
</dbReference>
<gene>
    <name evidence="14" type="ORF">C7S10_10350</name>
</gene>
<dbReference type="PROSITE" id="PS00337">
    <property type="entry name" value="BETA_LACTAMASE_D"/>
    <property type="match status" value="1"/>
</dbReference>
<keyword evidence="15" id="KW-1185">Reference proteome</keyword>
<protein>
    <recommendedName>
        <fullName evidence="4 9">Beta-lactamase</fullName>
        <ecNumber evidence="4 9">3.5.2.6</ecNumber>
    </recommendedName>
</protein>
<evidence type="ECO:0000259" key="11">
    <source>
        <dbReference type="Pfam" id="PF00905"/>
    </source>
</evidence>
<dbReference type="GO" id="GO:0046677">
    <property type="term" value="P:response to antibiotic"/>
    <property type="evidence" value="ECO:0007669"/>
    <property type="project" value="UniProtKB-UniRule"/>
</dbReference>
<dbReference type="PROSITE" id="PS51257">
    <property type="entry name" value="PROKAR_LIPOPROTEIN"/>
    <property type="match status" value="1"/>
</dbReference>
<keyword evidence="5 10" id="KW-0732">Signal</keyword>
<proteinExistence type="inferred from homology"/>
<evidence type="ECO:0000256" key="7">
    <source>
        <dbReference type="ARBA" id="ARBA00023136"/>
    </source>
</evidence>
<feature type="domain" description="Penicillin-binding protein dimerisation" evidence="12">
    <location>
        <begin position="142"/>
        <end position="311"/>
    </location>
</feature>
<evidence type="ECO:0000313" key="15">
    <source>
        <dbReference type="Proteomes" id="UP000244867"/>
    </source>
</evidence>
<comment type="subcellular location">
    <subcellularLocation>
        <location evidence="1">Membrane</location>
    </subcellularLocation>
</comment>
<feature type="domain" description="NTF2-like N-terminal transpeptidase" evidence="13">
    <location>
        <begin position="51"/>
        <end position="134"/>
    </location>
</feature>
<dbReference type="GO" id="GO:0005886">
    <property type="term" value="C:plasma membrane"/>
    <property type="evidence" value="ECO:0007669"/>
    <property type="project" value="TreeGrafter"/>
</dbReference>
<comment type="similarity">
    <text evidence="2">Belongs to the transpeptidase family.</text>
</comment>
<feature type="domain" description="Penicillin-binding protein transpeptidase" evidence="11">
    <location>
        <begin position="349"/>
        <end position="625"/>
    </location>
</feature>
<organism evidence="14 15">
    <name type="scientific">Nocardioides currus</name>
    <dbReference type="NCBI Taxonomy" id="2133958"/>
    <lineage>
        <taxon>Bacteria</taxon>
        <taxon>Bacillati</taxon>
        <taxon>Actinomycetota</taxon>
        <taxon>Actinomycetes</taxon>
        <taxon>Propionibacteriales</taxon>
        <taxon>Nocardioidaceae</taxon>
        <taxon>Nocardioides</taxon>
    </lineage>
</organism>
<comment type="similarity">
    <text evidence="3 9">Belongs to the class-D beta-lactamase family.</text>
</comment>
<evidence type="ECO:0000313" key="14">
    <source>
        <dbReference type="EMBL" id="PUA81449.1"/>
    </source>
</evidence>
<dbReference type="PANTHER" id="PTHR30627">
    <property type="entry name" value="PEPTIDOGLYCAN D,D-TRANSPEPTIDASE"/>
    <property type="match status" value="1"/>
</dbReference>
<reference evidence="14 15" key="1">
    <citation type="submission" date="2018-03" db="EMBL/GenBank/DDBJ databases">
        <authorList>
            <person name="Keele B.F."/>
        </authorList>
    </citation>
    <scope>NUCLEOTIDE SEQUENCE [LARGE SCALE GENOMIC DNA]</scope>
    <source>
        <strain evidence="14 15">IB-3</strain>
    </source>
</reference>
<evidence type="ECO:0000256" key="8">
    <source>
        <dbReference type="ARBA" id="ARBA00023251"/>
    </source>
</evidence>
<dbReference type="RefSeq" id="WP_108344390.1">
    <property type="nucleotide sequence ID" value="NZ_PYXZ01000003.1"/>
</dbReference>
<evidence type="ECO:0000256" key="3">
    <source>
        <dbReference type="ARBA" id="ARBA00007898"/>
    </source>
</evidence>
<dbReference type="Proteomes" id="UP000244867">
    <property type="component" value="Unassembled WGS sequence"/>
</dbReference>
<comment type="catalytic activity">
    <reaction evidence="9">
        <text>a beta-lactam + H2O = a substituted beta-amino acid</text>
        <dbReference type="Rhea" id="RHEA:20401"/>
        <dbReference type="ChEBI" id="CHEBI:15377"/>
        <dbReference type="ChEBI" id="CHEBI:35627"/>
        <dbReference type="ChEBI" id="CHEBI:140347"/>
        <dbReference type="EC" id="3.5.2.6"/>
    </reaction>
</comment>
<keyword evidence="7" id="KW-0472">Membrane</keyword>
<comment type="caution">
    <text evidence="14">The sequence shown here is derived from an EMBL/GenBank/DDBJ whole genome shotgun (WGS) entry which is preliminary data.</text>
</comment>
<dbReference type="InterPro" id="IPR036138">
    <property type="entry name" value="PBP_dimer_sf"/>
</dbReference>
<evidence type="ECO:0000259" key="13">
    <source>
        <dbReference type="Pfam" id="PF05223"/>
    </source>
</evidence>
<dbReference type="SUPFAM" id="SSF56601">
    <property type="entry name" value="beta-lactamase/transpeptidase-like"/>
    <property type="match status" value="1"/>
</dbReference>
<dbReference type="InterPro" id="IPR005311">
    <property type="entry name" value="PBP_dimer"/>
</dbReference>
<sequence length="627" mass="63229">MRSRLAVLSLATALMGLPALAGCSLLDGGEGPESTLDDLASGLASGDLAAVAFDADDASEQYAAVVEGLGETSPTVSAGDAEVTDDTATAPLTWTWDLDGNEWSYDTEVDLTRVDDSWQAAWTPAIVEPSLVEGEHLTLTRTPAERGQITGAGDRAIVAPRDVVRLGLDKTKLTAEEVAAGAVTTSATAIAKALDIDAAAYAKEAEAAGEKAFVEAIVLRADDATSQVPASYADIPGAVSLAGQQDLAPSRGFAAAILGSVGDATAEIVEESDGAIEAGDVVGLSGLQARYDDQLSGTPGLSVLAAGADNDRTVHDVPAVPGEALRTTLDIDLQTKAEQALAEVGPPSAIVAIKPSTGAILAAASGPGSTGLNTATFGQYAPGSTFKVVTSLALLRSGMQPDDPVQCDATTVVDGKSFKNYDDYPASGIGTITLRQAVANSCNTAFISSRDRIDDGALADAAAALGLGVDHDLGFPAYFGQVPPPETQTEAAADLIGQGKVLASPMAMATVAASVSAGRAVLPVLLPDVETTQTPPTAPLTAGEATALKGLMRAVVTDGSGRFLAGLPGEVGAKTGTAEYGSPDASGVLPTHTWMIATQGDLAVAVFVETGQSGSVTAGPILSRFLS</sequence>
<feature type="chain" id="PRO_5015337363" description="Beta-lactamase" evidence="10">
    <location>
        <begin position="22"/>
        <end position="627"/>
    </location>
</feature>
<dbReference type="Pfam" id="PF00905">
    <property type="entry name" value="Transpeptidase"/>
    <property type="match status" value="1"/>
</dbReference>
<dbReference type="GO" id="GO:0017001">
    <property type="term" value="P:antibiotic catabolic process"/>
    <property type="evidence" value="ECO:0007669"/>
    <property type="project" value="InterPro"/>
</dbReference>
<dbReference type="EC" id="3.5.2.6" evidence="4 9"/>
<dbReference type="GO" id="GO:0008658">
    <property type="term" value="F:penicillin binding"/>
    <property type="evidence" value="ECO:0007669"/>
    <property type="project" value="InterPro"/>
</dbReference>
<dbReference type="Gene3D" id="3.40.710.10">
    <property type="entry name" value="DD-peptidase/beta-lactamase superfamily"/>
    <property type="match status" value="1"/>
</dbReference>
<keyword evidence="6 9" id="KW-0378">Hydrolase</keyword>
<dbReference type="InterPro" id="IPR012338">
    <property type="entry name" value="Beta-lactam/transpept-like"/>
</dbReference>
<evidence type="ECO:0000256" key="10">
    <source>
        <dbReference type="SAM" id="SignalP"/>
    </source>
</evidence>
<dbReference type="PANTHER" id="PTHR30627:SF24">
    <property type="entry name" value="PENICILLIN-BINDING PROTEIN 4B"/>
    <property type="match status" value="1"/>
</dbReference>
<name>A0A2R7YZX4_9ACTN</name>
<feature type="signal peptide" evidence="10">
    <location>
        <begin position="1"/>
        <end position="21"/>
    </location>
</feature>
<evidence type="ECO:0000256" key="4">
    <source>
        <dbReference type="ARBA" id="ARBA00012865"/>
    </source>
</evidence>
<evidence type="ECO:0000256" key="5">
    <source>
        <dbReference type="ARBA" id="ARBA00022729"/>
    </source>
</evidence>